<organism evidence="1 2">
    <name type="scientific">Micromonas commoda (strain RCC299 / NOUM17 / CCMP2709)</name>
    <name type="common">Picoplanktonic green alga</name>
    <dbReference type="NCBI Taxonomy" id="296587"/>
    <lineage>
        <taxon>Eukaryota</taxon>
        <taxon>Viridiplantae</taxon>
        <taxon>Chlorophyta</taxon>
        <taxon>Mamiellophyceae</taxon>
        <taxon>Mamiellales</taxon>
        <taxon>Mamiellaceae</taxon>
        <taxon>Micromonas</taxon>
    </lineage>
</organism>
<dbReference type="AlphaFoldDB" id="C1FHY5"/>
<reference evidence="1 2" key="1">
    <citation type="journal article" date="2009" name="Science">
        <title>Green evolution and dynamic adaptations revealed by genomes of the marine picoeukaryotes Micromonas.</title>
        <authorList>
            <person name="Worden A.Z."/>
            <person name="Lee J.H."/>
            <person name="Mock T."/>
            <person name="Rouze P."/>
            <person name="Simmons M.P."/>
            <person name="Aerts A.L."/>
            <person name="Allen A.E."/>
            <person name="Cuvelier M.L."/>
            <person name="Derelle E."/>
            <person name="Everett M.V."/>
            <person name="Foulon E."/>
            <person name="Grimwood J."/>
            <person name="Gundlach H."/>
            <person name="Henrissat B."/>
            <person name="Napoli C."/>
            <person name="McDonald S.M."/>
            <person name="Parker M.S."/>
            <person name="Rombauts S."/>
            <person name="Salamov A."/>
            <person name="Von Dassow P."/>
            <person name="Badger J.H."/>
            <person name="Coutinho P.M."/>
            <person name="Demir E."/>
            <person name="Dubchak I."/>
            <person name="Gentemann C."/>
            <person name="Eikrem W."/>
            <person name="Gready J.E."/>
            <person name="John U."/>
            <person name="Lanier W."/>
            <person name="Lindquist E.A."/>
            <person name="Lucas S."/>
            <person name="Mayer K.F."/>
            <person name="Moreau H."/>
            <person name="Not F."/>
            <person name="Otillar R."/>
            <person name="Panaud O."/>
            <person name="Pangilinan J."/>
            <person name="Paulsen I."/>
            <person name="Piegu B."/>
            <person name="Poliakov A."/>
            <person name="Robbens S."/>
            <person name="Schmutz J."/>
            <person name="Toulza E."/>
            <person name="Wyss T."/>
            <person name="Zelensky A."/>
            <person name="Zhou K."/>
            <person name="Armbrust E.V."/>
            <person name="Bhattacharya D."/>
            <person name="Goodenough U.W."/>
            <person name="Van de Peer Y."/>
            <person name="Grigoriev I.V."/>
        </authorList>
    </citation>
    <scope>NUCLEOTIDE SEQUENCE [LARGE SCALE GENOMIC DNA]</scope>
    <source>
        <strain evidence="2">RCC299 / NOUM17</strain>
    </source>
</reference>
<keyword evidence="2" id="KW-1185">Reference proteome</keyword>
<evidence type="ECO:0000313" key="1">
    <source>
        <dbReference type="EMBL" id="ACO69630.1"/>
    </source>
</evidence>
<dbReference type="EMBL" id="CP001576">
    <property type="protein sequence ID" value="ACO69630.1"/>
    <property type="molecule type" value="Genomic_DNA"/>
</dbReference>
<dbReference type="GeneID" id="8246918"/>
<name>C1FHY5_MICCC</name>
<sequence>MGSYQRDDFLAFIQRVLGKDYTRLAPVLKTLDVTNARQLRHAIAAPYDPRVEGANLGTRPEFHHHLGGPCVLNALLAKSGRHPPLPTAALRDLAAATGGDDVDADVEDMHPAASIAVYASTLAERRATSAELRGVHARDIAERLHKSKLSSPHALRRLALSGSDGALSDASRLPEPECVDLGELASIELRGDPDAVLRGEGTAFTAPHGVFLRREKLDAGTDFEDNKFETHHPEGWTTFLACAFAKATGGVAMTWCESERTRSRLFRAPNPALTDPNCVSAISTNEWERKSPWTRLLARRPVGSAHVDVHGRRDPDGGDVSAEIGDGDCDVGVGALEAVNVELADSLRTALADGLDRCLARWRRRREARGEFDSPAGVRSVW</sequence>
<dbReference type="OrthoDB" id="425081at2759"/>
<gene>
    <name evidence="1" type="ORF">MICPUN_102532</name>
</gene>
<protein>
    <submittedName>
        <fullName evidence="1">Uncharacterized protein</fullName>
    </submittedName>
</protein>
<dbReference type="KEGG" id="mis:MICPUN_102532"/>
<dbReference type="RefSeq" id="XP_002508372.1">
    <property type="nucleotide sequence ID" value="XM_002508326.1"/>
</dbReference>
<dbReference type="InParanoid" id="C1FHY5"/>
<dbReference type="Proteomes" id="UP000002009">
    <property type="component" value="Chromosome 10"/>
</dbReference>
<evidence type="ECO:0000313" key="2">
    <source>
        <dbReference type="Proteomes" id="UP000002009"/>
    </source>
</evidence>
<accession>C1FHY5</accession>
<proteinExistence type="predicted"/>